<feature type="non-terminal residue" evidence="1">
    <location>
        <position position="118"/>
    </location>
</feature>
<proteinExistence type="predicted"/>
<dbReference type="AlphaFoldDB" id="A0A0D7A5S2"/>
<evidence type="ECO:0000313" key="2">
    <source>
        <dbReference type="Proteomes" id="UP000054144"/>
    </source>
</evidence>
<evidence type="ECO:0000313" key="1">
    <source>
        <dbReference type="EMBL" id="KIY45261.1"/>
    </source>
</evidence>
<organism evidence="1 2">
    <name type="scientific">Fistulina hepatica ATCC 64428</name>
    <dbReference type="NCBI Taxonomy" id="1128425"/>
    <lineage>
        <taxon>Eukaryota</taxon>
        <taxon>Fungi</taxon>
        <taxon>Dikarya</taxon>
        <taxon>Basidiomycota</taxon>
        <taxon>Agaricomycotina</taxon>
        <taxon>Agaricomycetes</taxon>
        <taxon>Agaricomycetidae</taxon>
        <taxon>Agaricales</taxon>
        <taxon>Fistulinaceae</taxon>
        <taxon>Fistulina</taxon>
    </lineage>
</organism>
<dbReference type="Proteomes" id="UP000054144">
    <property type="component" value="Unassembled WGS sequence"/>
</dbReference>
<name>A0A0D7A5S2_9AGAR</name>
<dbReference type="OrthoDB" id="37659at2759"/>
<accession>A0A0D7A5S2</accession>
<gene>
    <name evidence="1" type="ORF">FISHEDRAFT_26525</name>
</gene>
<reference evidence="1 2" key="1">
    <citation type="journal article" date="2015" name="Fungal Genet. Biol.">
        <title>Evolution of novel wood decay mechanisms in Agaricales revealed by the genome sequences of Fistulina hepatica and Cylindrobasidium torrendii.</title>
        <authorList>
            <person name="Floudas D."/>
            <person name="Held B.W."/>
            <person name="Riley R."/>
            <person name="Nagy L.G."/>
            <person name="Koehler G."/>
            <person name="Ransdell A.S."/>
            <person name="Younus H."/>
            <person name="Chow J."/>
            <person name="Chiniquy J."/>
            <person name="Lipzen A."/>
            <person name="Tritt A."/>
            <person name="Sun H."/>
            <person name="Haridas S."/>
            <person name="LaButti K."/>
            <person name="Ohm R.A."/>
            <person name="Kues U."/>
            <person name="Blanchette R.A."/>
            <person name="Grigoriev I.V."/>
            <person name="Minto R.E."/>
            <person name="Hibbett D.S."/>
        </authorList>
    </citation>
    <scope>NUCLEOTIDE SEQUENCE [LARGE SCALE GENOMIC DNA]</scope>
    <source>
        <strain evidence="1 2">ATCC 64428</strain>
    </source>
</reference>
<protein>
    <submittedName>
        <fullName evidence="1">Uncharacterized protein</fullName>
    </submittedName>
</protein>
<sequence length="118" mass="13228">HWMIDWDVGQDRNNAGPDGQPTTVVRRLQIVQEVGYYHLTNWGPITCHASPDGSTHRFLLGSISCAKRRQLEQIASETEVEEANGSWNCQDWLISVLRRAVRENLLAEEKVSAAIASA</sequence>
<dbReference type="EMBL" id="KN882059">
    <property type="protein sequence ID" value="KIY45261.1"/>
    <property type="molecule type" value="Genomic_DNA"/>
</dbReference>
<feature type="non-terminal residue" evidence="1">
    <location>
        <position position="1"/>
    </location>
</feature>
<keyword evidence="2" id="KW-1185">Reference proteome</keyword>